<dbReference type="InterPro" id="IPR008921">
    <property type="entry name" value="DNA_pol3_clamp-load_cplx_C"/>
</dbReference>
<evidence type="ECO:0000313" key="9">
    <source>
        <dbReference type="EMBL" id="OGH88208.1"/>
    </source>
</evidence>
<reference evidence="9 10" key="1">
    <citation type="journal article" date="2016" name="Nat. Commun.">
        <title>Thousands of microbial genomes shed light on interconnected biogeochemical processes in an aquifer system.</title>
        <authorList>
            <person name="Anantharaman K."/>
            <person name="Brown C.T."/>
            <person name="Hug L.A."/>
            <person name="Sharon I."/>
            <person name="Castelle C.J."/>
            <person name="Probst A.J."/>
            <person name="Thomas B.C."/>
            <person name="Singh A."/>
            <person name="Wilkins M.J."/>
            <person name="Karaoz U."/>
            <person name="Brodie E.L."/>
            <person name="Williams K.H."/>
            <person name="Hubbard S.S."/>
            <person name="Banfield J.F."/>
        </authorList>
    </citation>
    <scope>NUCLEOTIDE SEQUENCE [LARGE SCALE GENOMIC DNA]</scope>
</reference>
<dbReference type="InterPro" id="IPR021886">
    <property type="entry name" value="MgsA_C"/>
</dbReference>
<dbReference type="Pfam" id="PF00004">
    <property type="entry name" value="AAA"/>
    <property type="match status" value="1"/>
</dbReference>
<comment type="caution">
    <text evidence="9">The sequence shown here is derived from an EMBL/GenBank/DDBJ whole genome shotgun (WGS) entry which is preliminary data.</text>
</comment>
<dbReference type="FunFam" id="3.40.50.300:FF:000137">
    <property type="entry name" value="Replication-associated recombination protein A"/>
    <property type="match status" value="1"/>
</dbReference>
<dbReference type="InterPro" id="IPR003593">
    <property type="entry name" value="AAA+_ATPase"/>
</dbReference>
<accession>A0A1F6NWG8</accession>
<dbReference type="InterPro" id="IPR027417">
    <property type="entry name" value="P-loop_NTPase"/>
</dbReference>
<keyword evidence="5" id="KW-0547">Nucleotide-binding</keyword>
<comment type="similarity">
    <text evidence="2">Belongs to the AAA ATPase family. RarA/MGS1/WRNIP1 subfamily.</text>
</comment>
<evidence type="ECO:0000313" key="10">
    <source>
        <dbReference type="Proteomes" id="UP000177907"/>
    </source>
</evidence>
<protein>
    <recommendedName>
        <fullName evidence="3">Replication-associated recombination protein A</fullName>
    </recommendedName>
</protein>
<dbReference type="Gene3D" id="3.40.50.300">
    <property type="entry name" value="P-loop containing nucleotide triphosphate hydrolases"/>
    <property type="match status" value="1"/>
</dbReference>
<evidence type="ECO:0000256" key="3">
    <source>
        <dbReference type="ARBA" id="ARBA00020776"/>
    </source>
</evidence>
<dbReference type="Proteomes" id="UP000177907">
    <property type="component" value="Unassembled WGS sequence"/>
</dbReference>
<dbReference type="STRING" id="1798704.A3J93_00510"/>
<evidence type="ECO:0000256" key="7">
    <source>
        <dbReference type="SAM" id="Coils"/>
    </source>
</evidence>
<dbReference type="GO" id="GO:0016887">
    <property type="term" value="F:ATP hydrolysis activity"/>
    <property type="evidence" value="ECO:0007669"/>
    <property type="project" value="InterPro"/>
</dbReference>
<organism evidence="9 10">
    <name type="scientific">Candidatus Magasanikbacteria bacterium RIFOXYC2_FULL_42_28</name>
    <dbReference type="NCBI Taxonomy" id="1798704"/>
    <lineage>
        <taxon>Bacteria</taxon>
        <taxon>Candidatus Magasanikiibacteriota</taxon>
    </lineage>
</organism>
<dbReference type="InterPro" id="IPR003959">
    <property type="entry name" value="ATPase_AAA_core"/>
</dbReference>
<dbReference type="CDD" id="cd18139">
    <property type="entry name" value="HLD_clamp_RarA"/>
    <property type="match status" value="1"/>
</dbReference>
<dbReference type="InterPro" id="IPR051314">
    <property type="entry name" value="AAA_ATPase_RarA/MGS1/WRNIP1"/>
</dbReference>
<keyword evidence="4" id="KW-0235">DNA replication</keyword>
<sequence>MRPTNFDAFFGQQDLVGEGKLLRKLIDGDNISSLIFWGPPGVGKTTLAEIIATKTKSHFELLSAVESGKERLRQLVSAAEERMTKEHKRTILFIDEIHRWSKSQQDALLPLVEKGRIILIGATTENPSFEIIGPLLSRSRVFILKKLSELEIVEIIKRALNDKERGLGNLKIEIDADALELLADLSGGDARVALNGLELAVKANSVHITPPFQGGGEGVVRIATADIKEALQKTHLIFDKKGEEFYNLISALHKSMRGSDANAALYWLARMFEGGADPLYIARRVLRFAAEDIGVADSRALLIANAAYDACHKLGVPECNVHLAEAVVYCALAKKSNALYAGYMKAAEDAKATSHLGVPIHLRNAPTKFMKDIGYGKDYKYNPDFDGSVSQEYLPEELKGKKYI</sequence>
<evidence type="ECO:0000256" key="1">
    <source>
        <dbReference type="ARBA" id="ARBA00002393"/>
    </source>
</evidence>
<dbReference type="GO" id="GO:0005524">
    <property type="term" value="F:ATP binding"/>
    <property type="evidence" value="ECO:0007669"/>
    <property type="project" value="UniProtKB-KW"/>
</dbReference>
<dbReference type="EMBL" id="MFQZ01000005">
    <property type="protein sequence ID" value="OGH88208.1"/>
    <property type="molecule type" value="Genomic_DNA"/>
</dbReference>
<dbReference type="InterPro" id="IPR032423">
    <property type="entry name" value="AAA_assoc_2"/>
</dbReference>
<name>A0A1F6NWG8_9BACT</name>
<dbReference type="SUPFAM" id="SSF48019">
    <property type="entry name" value="post-AAA+ oligomerization domain-like"/>
    <property type="match status" value="1"/>
</dbReference>
<keyword evidence="7" id="KW-0175">Coiled coil</keyword>
<evidence type="ECO:0000256" key="2">
    <source>
        <dbReference type="ARBA" id="ARBA00008959"/>
    </source>
</evidence>
<proteinExistence type="inferred from homology"/>
<dbReference type="SMART" id="SM00382">
    <property type="entry name" value="AAA"/>
    <property type="match status" value="1"/>
</dbReference>
<dbReference type="Gene3D" id="1.20.272.10">
    <property type="match status" value="1"/>
</dbReference>
<dbReference type="AlphaFoldDB" id="A0A1F6NWG8"/>
<keyword evidence="6" id="KW-0067">ATP-binding</keyword>
<dbReference type="FunFam" id="1.20.272.10:FF:000001">
    <property type="entry name" value="Putative AAA family ATPase"/>
    <property type="match status" value="1"/>
</dbReference>
<dbReference type="Gene3D" id="1.10.3710.10">
    <property type="entry name" value="DNA polymerase III clamp loader subunits, C-terminal domain"/>
    <property type="match status" value="1"/>
</dbReference>
<dbReference type="PANTHER" id="PTHR13779:SF7">
    <property type="entry name" value="ATPASE WRNIP1"/>
    <property type="match status" value="1"/>
</dbReference>
<evidence type="ECO:0000256" key="4">
    <source>
        <dbReference type="ARBA" id="ARBA00022705"/>
    </source>
</evidence>
<dbReference type="GO" id="GO:0017116">
    <property type="term" value="F:single-stranded DNA helicase activity"/>
    <property type="evidence" value="ECO:0007669"/>
    <property type="project" value="TreeGrafter"/>
</dbReference>
<feature type="domain" description="AAA+ ATPase" evidence="8">
    <location>
        <begin position="30"/>
        <end position="148"/>
    </location>
</feature>
<comment type="function">
    <text evidence="1">DNA-dependent ATPase that plays important roles in cellular responses to stalled DNA replication processes.</text>
</comment>
<dbReference type="GO" id="GO:0006261">
    <property type="term" value="P:DNA-templated DNA replication"/>
    <property type="evidence" value="ECO:0007669"/>
    <property type="project" value="TreeGrafter"/>
</dbReference>
<dbReference type="CDD" id="cd00009">
    <property type="entry name" value="AAA"/>
    <property type="match status" value="1"/>
</dbReference>
<dbReference type="SUPFAM" id="SSF52540">
    <property type="entry name" value="P-loop containing nucleoside triphosphate hydrolases"/>
    <property type="match status" value="1"/>
</dbReference>
<evidence type="ECO:0000256" key="5">
    <source>
        <dbReference type="ARBA" id="ARBA00022741"/>
    </source>
</evidence>
<dbReference type="Gene3D" id="1.10.8.60">
    <property type="match status" value="1"/>
</dbReference>
<feature type="coiled-coil region" evidence="7">
    <location>
        <begin position="62"/>
        <end position="89"/>
    </location>
</feature>
<dbReference type="GO" id="GO:0008047">
    <property type="term" value="F:enzyme activator activity"/>
    <property type="evidence" value="ECO:0007669"/>
    <property type="project" value="TreeGrafter"/>
</dbReference>
<dbReference type="Pfam" id="PF16193">
    <property type="entry name" value="AAA_assoc_2"/>
    <property type="match status" value="1"/>
</dbReference>
<dbReference type="FunFam" id="1.10.8.60:FF:000029">
    <property type="entry name" value="Replication-associated recombination protein A"/>
    <property type="match status" value="1"/>
</dbReference>
<dbReference type="PANTHER" id="PTHR13779">
    <property type="entry name" value="WERNER HELICASE-INTERACTING PROTEIN 1 FAMILY MEMBER"/>
    <property type="match status" value="1"/>
</dbReference>
<evidence type="ECO:0000259" key="8">
    <source>
        <dbReference type="SMART" id="SM00382"/>
    </source>
</evidence>
<dbReference type="GO" id="GO:0000731">
    <property type="term" value="P:DNA synthesis involved in DNA repair"/>
    <property type="evidence" value="ECO:0007669"/>
    <property type="project" value="TreeGrafter"/>
</dbReference>
<gene>
    <name evidence="9" type="ORF">A3J93_00510</name>
</gene>
<evidence type="ECO:0000256" key="6">
    <source>
        <dbReference type="ARBA" id="ARBA00022840"/>
    </source>
</evidence>
<dbReference type="Pfam" id="PF12002">
    <property type="entry name" value="MgsA_C"/>
    <property type="match status" value="1"/>
</dbReference>
<dbReference type="GO" id="GO:0003677">
    <property type="term" value="F:DNA binding"/>
    <property type="evidence" value="ECO:0007669"/>
    <property type="project" value="InterPro"/>
</dbReference>